<keyword evidence="3" id="KW-1185">Reference proteome</keyword>
<gene>
    <name evidence="2" type="ORF">HND93_28320</name>
</gene>
<protein>
    <submittedName>
        <fullName evidence="2">Uncharacterized protein</fullName>
    </submittedName>
</protein>
<organism evidence="2 3">
    <name type="scientific">Azospirillum oleiclasticum</name>
    <dbReference type="NCBI Taxonomy" id="2735135"/>
    <lineage>
        <taxon>Bacteria</taxon>
        <taxon>Pseudomonadati</taxon>
        <taxon>Pseudomonadota</taxon>
        <taxon>Alphaproteobacteria</taxon>
        <taxon>Rhodospirillales</taxon>
        <taxon>Azospirillaceae</taxon>
        <taxon>Azospirillum</taxon>
    </lineage>
</organism>
<evidence type="ECO:0000256" key="1">
    <source>
        <dbReference type="SAM" id="Phobius"/>
    </source>
</evidence>
<evidence type="ECO:0000313" key="2">
    <source>
        <dbReference type="EMBL" id="NYZ23623.1"/>
    </source>
</evidence>
<proteinExistence type="predicted"/>
<evidence type="ECO:0000313" key="3">
    <source>
        <dbReference type="Proteomes" id="UP000584642"/>
    </source>
</evidence>
<dbReference type="Proteomes" id="UP000584642">
    <property type="component" value="Unassembled WGS sequence"/>
</dbReference>
<reference evidence="2 3" key="1">
    <citation type="submission" date="2020-05" db="EMBL/GenBank/DDBJ databases">
        <title>Azospirillum oleiclasticum sp. nov, a nitrogen-fixing and heavy crude oil-emulsifying bacterium isolated from the crude oil of Yumen Oilfield.</title>
        <authorList>
            <person name="Wu D."/>
            <person name="Cai M."/>
            <person name="Zhang X."/>
        </authorList>
    </citation>
    <scope>NUCLEOTIDE SEQUENCE [LARGE SCALE GENOMIC DNA]</scope>
    <source>
        <strain evidence="2 3">ROY-1-1-2</strain>
    </source>
</reference>
<accession>A0ABX2TH91</accession>
<keyword evidence="1" id="KW-1133">Transmembrane helix</keyword>
<dbReference type="EMBL" id="JABFDB010000028">
    <property type="protein sequence ID" value="NYZ23623.1"/>
    <property type="molecule type" value="Genomic_DNA"/>
</dbReference>
<name>A0ABX2TH91_9PROT</name>
<dbReference type="RefSeq" id="WP_180285393.1">
    <property type="nucleotide sequence ID" value="NZ_JABFDB010000028.1"/>
</dbReference>
<keyword evidence="1" id="KW-0472">Membrane</keyword>
<sequence>MSTPNTPVTPFTGPAAALRLMAEWNRVALEVWPASMLVATSPFLMAPPLWILALMAGGGGRGGSRS</sequence>
<feature type="transmembrane region" description="Helical" evidence="1">
    <location>
        <begin position="31"/>
        <end position="56"/>
    </location>
</feature>
<comment type="caution">
    <text evidence="2">The sequence shown here is derived from an EMBL/GenBank/DDBJ whole genome shotgun (WGS) entry which is preliminary data.</text>
</comment>
<keyword evidence="1" id="KW-0812">Transmembrane</keyword>